<dbReference type="AlphaFoldDB" id="A0A0M2V876"/>
<evidence type="ECO:0000313" key="2">
    <source>
        <dbReference type="EMBL" id="KKO45368.1"/>
    </source>
</evidence>
<dbReference type="Proteomes" id="UP000034228">
    <property type="component" value="Unassembled WGS sequence"/>
</dbReference>
<keyword evidence="3" id="KW-1185">Reference proteome</keyword>
<proteinExistence type="predicted"/>
<name>A0A0M2V876_9GAMM</name>
<gene>
    <name evidence="2" type="ORF">WG68_11430</name>
</gene>
<evidence type="ECO:0000313" key="3">
    <source>
        <dbReference type="Proteomes" id="UP000034228"/>
    </source>
</evidence>
<dbReference type="Pfam" id="PF20598">
    <property type="entry name" value="DUF6795"/>
    <property type="match status" value="1"/>
</dbReference>
<feature type="domain" description="DUF6795" evidence="1">
    <location>
        <begin position="16"/>
        <end position="117"/>
    </location>
</feature>
<comment type="caution">
    <text evidence="2">The sequence shown here is derived from an EMBL/GenBank/DDBJ whole genome shotgun (WGS) entry which is preliminary data.</text>
</comment>
<accession>A0A0M2V876</accession>
<organism evidence="2 3">
    <name type="scientific">Arsukibacterium ikkense</name>
    <dbReference type="NCBI Taxonomy" id="336831"/>
    <lineage>
        <taxon>Bacteria</taxon>
        <taxon>Pseudomonadati</taxon>
        <taxon>Pseudomonadota</taxon>
        <taxon>Gammaproteobacteria</taxon>
        <taxon>Chromatiales</taxon>
        <taxon>Chromatiaceae</taxon>
        <taxon>Arsukibacterium</taxon>
    </lineage>
</organism>
<dbReference type="InterPro" id="IPR046474">
    <property type="entry name" value="DUF6795"/>
</dbReference>
<dbReference type="OrthoDB" id="6313843at2"/>
<dbReference type="STRING" id="336831.WG68_11430"/>
<sequence>MFSWLKKYDVHLSPAIHGMVTQDGKPVAGAEVWRELTYDTDFIDKALTGADGSFAFPPKQIRSRKPGGLAEMRTRQVVSVRYNDKQYLLWYLTTSSIQPQQAIVQKLSALHCDLNNEELEQVFPNIEKPDFPHSTFSICRWNDEPLTQRSE</sequence>
<protein>
    <recommendedName>
        <fullName evidence="1">DUF6795 domain-containing protein</fullName>
    </recommendedName>
</protein>
<dbReference type="EMBL" id="LAHO01000010">
    <property type="protein sequence ID" value="KKO45368.1"/>
    <property type="molecule type" value="Genomic_DNA"/>
</dbReference>
<reference evidence="2 3" key="1">
    <citation type="submission" date="2015-03" db="EMBL/GenBank/DDBJ databases">
        <title>Draft genome sequences of two protease-producing strains of Arsukibacterium isolated from two cold and alkaline environments.</title>
        <authorList>
            <person name="Lylloff J.E."/>
            <person name="Skov L.B."/>
            <person name="Jepsen M."/>
            <person name="Hallin P.F."/>
            <person name="Sorensen S.J."/>
            <person name="Stougaard P."/>
            <person name="Glaring M.A."/>
        </authorList>
    </citation>
    <scope>NUCLEOTIDE SEQUENCE [LARGE SCALE GENOMIC DNA]</scope>
    <source>
        <strain evidence="2 3">GCM72</strain>
    </source>
</reference>
<evidence type="ECO:0000259" key="1">
    <source>
        <dbReference type="Pfam" id="PF20598"/>
    </source>
</evidence>